<feature type="compositionally biased region" description="Polar residues" evidence="1">
    <location>
        <begin position="34"/>
        <end position="51"/>
    </location>
</feature>
<sequence length="104" mass="11061">MLSASLTSDFHGRPTSYLLAVLVMLASNSRLTALSEGSSTGGSVTPTLSRSQKSRRTDVGSRSCSVAVSTIAWEQLTMVDSEPVRPWTAQPNAVSTAVRHPLSR</sequence>
<accession>A0A6B0UHD3</accession>
<evidence type="ECO:0000256" key="1">
    <source>
        <dbReference type="SAM" id="MobiDB-lite"/>
    </source>
</evidence>
<dbReference type="EMBL" id="GIFC01006732">
    <property type="protein sequence ID" value="MXU88815.1"/>
    <property type="molecule type" value="Transcribed_RNA"/>
</dbReference>
<feature type="region of interest" description="Disordered" evidence="1">
    <location>
        <begin position="34"/>
        <end position="61"/>
    </location>
</feature>
<organism evidence="2">
    <name type="scientific">Ixodes ricinus</name>
    <name type="common">Common tick</name>
    <name type="synonym">Acarus ricinus</name>
    <dbReference type="NCBI Taxonomy" id="34613"/>
    <lineage>
        <taxon>Eukaryota</taxon>
        <taxon>Metazoa</taxon>
        <taxon>Ecdysozoa</taxon>
        <taxon>Arthropoda</taxon>
        <taxon>Chelicerata</taxon>
        <taxon>Arachnida</taxon>
        <taxon>Acari</taxon>
        <taxon>Parasitiformes</taxon>
        <taxon>Ixodida</taxon>
        <taxon>Ixodoidea</taxon>
        <taxon>Ixodidae</taxon>
        <taxon>Ixodinae</taxon>
        <taxon>Ixodes</taxon>
    </lineage>
</organism>
<protein>
    <submittedName>
        <fullName evidence="2">Putative secreted protein</fullName>
    </submittedName>
</protein>
<reference evidence="2" key="1">
    <citation type="submission" date="2019-12" db="EMBL/GenBank/DDBJ databases">
        <title>An insight into the sialome of adult female Ixodes ricinus ticks feeding for 6 days.</title>
        <authorList>
            <person name="Perner J."/>
            <person name="Ribeiro J.M.C."/>
        </authorList>
    </citation>
    <scope>NUCLEOTIDE SEQUENCE</scope>
    <source>
        <strain evidence="2">Semi-engorged</strain>
        <tissue evidence="2">Salivary glands</tissue>
    </source>
</reference>
<dbReference type="AlphaFoldDB" id="A0A6B0UHD3"/>
<proteinExistence type="predicted"/>
<evidence type="ECO:0000313" key="2">
    <source>
        <dbReference type="EMBL" id="MXU88815.1"/>
    </source>
</evidence>
<name>A0A6B0UHD3_IXORI</name>